<dbReference type="Proteomes" id="UP001301152">
    <property type="component" value="Unassembled WGS sequence"/>
</dbReference>
<proteinExistence type="predicted"/>
<feature type="repeat" description="TPR" evidence="1">
    <location>
        <begin position="152"/>
        <end position="185"/>
    </location>
</feature>
<dbReference type="InterPro" id="IPR019734">
    <property type="entry name" value="TPR_rpt"/>
</dbReference>
<dbReference type="SUPFAM" id="SSF48452">
    <property type="entry name" value="TPR-like"/>
    <property type="match status" value="1"/>
</dbReference>
<protein>
    <submittedName>
        <fullName evidence="2">Tetratricopeptide repeat protein</fullName>
    </submittedName>
</protein>
<organism evidence="2 3">
    <name type="scientific">Acetobacter thailandicus</name>
    <dbReference type="NCBI Taxonomy" id="1502842"/>
    <lineage>
        <taxon>Bacteria</taxon>
        <taxon>Pseudomonadati</taxon>
        <taxon>Pseudomonadota</taxon>
        <taxon>Alphaproteobacteria</taxon>
        <taxon>Acetobacterales</taxon>
        <taxon>Acetobacteraceae</taxon>
        <taxon>Acetobacter</taxon>
    </lineage>
</organism>
<keyword evidence="1" id="KW-0802">TPR repeat</keyword>
<gene>
    <name evidence="2" type="ORF">OQ497_03755</name>
</gene>
<reference evidence="2 3" key="1">
    <citation type="submission" date="2022-11" db="EMBL/GenBank/DDBJ databases">
        <title>Genome sequencing of Acetobacter type strain.</title>
        <authorList>
            <person name="Heo J."/>
            <person name="Lee D."/>
            <person name="Han B.-H."/>
            <person name="Hong S.-B."/>
            <person name="Kwon S.-W."/>
        </authorList>
    </citation>
    <scope>NUCLEOTIDE SEQUENCE [LARGE SCALE GENOMIC DNA]</scope>
    <source>
        <strain evidence="2 3">KACC 21253</strain>
    </source>
</reference>
<dbReference type="Pfam" id="PF14559">
    <property type="entry name" value="TPR_19"/>
    <property type="match status" value="1"/>
</dbReference>
<dbReference type="Pfam" id="PF13432">
    <property type="entry name" value="TPR_16"/>
    <property type="match status" value="1"/>
</dbReference>
<evidence type="ECO:0000256" key="1">
    <source>
        <dbReference type="PROSITE-ProRule" id="PRU00339"/>
    </source>
</evidence>
<feature type="repeat" description="TPR" evidence="1">
    <location>
        <begin position="48"/>
        <end position="81"/>
    </location>
</feature>
<dbReference type="Gene3D" id="1.25.40.10">
    <property type="entry name" value="Tetratricopeptide repeat domain"/>
    <property type="match status" value="1"/>
</dbReference>
<keyword evidence="3" id="KW-1185">Reference proteome</keyword>
<dbReference type="SMART" id="SM00028">
    <property type="entry name" value="TPR"/>
    <property type="match status" value="3"/>
</dbReference>
<name>A0ABT3QCT3_9PROT</name>
<accession>A0ABT3QCT3</accession>
<comment type="caution">
    <text evidence="2">The sequence shown here is derived from an EMBL/GenBank/DDBJ whole genome shotgun (WGS) entry which is preliminary data.</text>
</comment>
<evidence type="ECO:0000313" key="3">
    <source>
        <dbReference type="Proteomes" id="UP001301152"/>
    </source>
</evidence>
<dbReference type="EMBL" id="JAPIUZ010000001">
    <property type="protein sequence ID" value="MCX2563076.1"/>
    <property type="molecule type" value="Genomic_DNA"/>
</dbReference>
<evidence type="ECO:0000313" key="2">
    <source>
        <dbReference type="EMBL" id="MCX2563076.1"/>
    </source>
</evidence>
<dbReference type="PROSITE" id="PS50005">
    <property type="entry name" value="TPR"/>
    <property type="match status" value="2"/>
</dbReference>
<sequence length="286" mass="30414">MPLSSLPLTALSRVVIAIFAATLLAGCVTNNSHNLSDAARQQKTAHNPDAMMRIGTSAETRGDWAAAAVFYGHAMQLRPDNADYVIAYANALMHNGHAEEAINAIHKAENYSSDHNKIQLTLFLARLLNTAHRSQEAIAALHPLIEQHPDSAPLRVALGVAYELSGDSPGAQQAYLTALKIDPHNIAARNNLALSEALDGQNETARKALLALRTEAVETGAPASSLATIDGNLAIVYALEGNLTDARQAAQGAALNSEETRQNMRFYSFLHASQGTESASSSVLSD</sequence>
<dbReference type="RefSeq" id="WP_173560070.1">
    <property type="nucleotide sequence ID" value="NZ_JAPIUZ010000001.1"/>
</dbReference>
<dbReference type="InterPro" id="IPR011990">
    <property type="entry name" value="TPR-like_helical_dom_sf"/>
</dbReference>